<keyword evidence="3" id="KW-1185">Reference proteome</keyword>
<evidence type="ECO:0000256" key="1">
    <source>
        <dbReference type="SAM" id="Phobius"/>
    </source>
</evidence>
<keyword evidence="1" id="KW-1133">Transmembrane helix</keyword>
<reference evidence="2 3" key="1">
    <citation type="submission" date="2017-09" db="EMBL/GenBank/DDBJ databases">
        <authorList>
            <person name="Ehlers B."/>
            <person name="Leendertz F.H."/>
        </authorList>
    </citation>
    <scope>NUCLEOTIDE SEQUENCE [LARGE SCALE GENOMIC DNA]</scope>
    <source>
        <strain evidence="2 3">DSM 27208</strain>
    </source>
</reference>
<gene>
    <name evidence="2" type="ORF">SAMN06269185_1447</name>
</gene>
<evidence type="ECO:0000313" key="2">
    <source>
        <dbReference type="EMBL" id="SNZ11972.1"/>
    </source>
</evidence>
<dbReference type="AlphaFoldDB" id="A0A285NR29"/>
<protein>
    <submittedName>
        <fullName evidence="2">Uncharacterized protein</fullName>
    </submittedName>
</protein>
<proteinExistence type="predicted"/>
<evidence type="ECO:0000313" key="3">
    <source>
        <dbReference type="Proteomes" id="UP000219453"/>
    </source>
</evidence>
<keyword evidence="1" id="KW-0812">Transmembrane</keyword>
<dbReference type="Proteomes" id="UP000219453">
    <property type="component" value="Unassembled WGS sequence"/>
</dbReference>
<feature type="transmembrane region" description="Helical" evidence="1">
    <location>
        <begin position="40"/>
        <end position="57"/>
    </location>
</feature>
<dbReference type="EMBL" id="OBEJ01000002">
    <property type="protein sequence ID" value="SNZ11972.1"/>
    <property type="molecule type" value="Genomic_DNA"/>
</dbReference>
<organism evidence="2 3">
    <name type="scientific">Natronoarchaeum philippinense</name>
    <dbReference type="NCBI Taxonomy" id="558529"/>
    <lineage>
        <taxon>Archaea</taxon>
        <taxon>Methanobacteriati</taxon>
        <taxon>Methanobacteriota</taxon>
        <taxon>Stenosarchaea group</taxon>
        <taxon>Halobacteria</taxon>
        <taxon>Halobacteriales</taxon>
        <taxon>Natronoarchaeaceae</taxon>
    </lineage>
</organism>
<feature type="transmembrane region" description="Helical" evidence="1">
    <location>
        <begin position="12"/>
        <end position="34"/>
    </location>
</feature>
<name>A0A285NR29_NATPI</name>
<keyword evidence="1" id="KW-0472">Membrane</keyword>
<accession>A0A285NR29</accession>
<sequence>MSDTGSGISKHYVKSIQSAVVSIPFAVMAAPLLGNDSADWYFLGVSILFVLYSFFSLI</sequence>